<accession>A0A9W4H231</accession>
<organism evidence="2 3">
    <name type="scientific">Actinacidiphila bryophytorum</name>
    <dbReference type="NCBI Taxonomy" id="1436133"/>
    <lineage>
        <taxon>Bacteria</taxon>
        <taxon>Bacillati</taxon>
        <taxon>Actinomycetota</taxon>
        <taxon>Actinomycetes</taxon>
        <taxon>Kitasatosporales</taxon>
        <taxon>Streptomycetaceae</taxon>
        <taxon>Actinacidiphila</taxon>
    </lineage>
</organism>
<evidence type="ECO:0000313" key="2">
    <source>
        <dbReference type="EMBL" id="CAG7645105.1"/>
    </source>
</evidence>
<feature type="compositionally biased region" description="Basic and acidic residues" evidence="1">
    <location>
        <begin position="23"/>
        <end position="39"/>
    </location>
</feature>
<dbReference type="AlphaFoldDB" id="A0A9W4H231"/>
<dbReference type="Proteomes" id="UP001153328">
    <property type="component" value="Unassembled WGS sequence"/>
</dbReference>
<reference evidence="2" key="1">
    <citation type="submission" date="2021-06" db="EMBL/GenBank/DDBJ databases">
        <authorList>
            <person name="Arsene-Ploetze F."/>
        </authorList>
    </citation>
    <scope>NUCLEOTIDE SEQUENCE</scope>
    <source>
        <strain evidence="2">SBRY1</strain>
    </source>
</reference>
<comment type="caution">
    <text evidence="2">The sequence shown here is derived from an EMBL/GenBank/DDBJ whole genome shotgun (WGS) entry which is preliminary data.</text>
</comment>
<evidence type="ECO:0000256" key="1">
    <source>
        <dbReference type="SAM" id="MobiDB-lite"/>
    </source>
</evidence>
<evidence type="ECO:0000313" key="3">
    <source>
        <dbReference type="Proteomes" id="UP001153328"/>
    </source>
</evidence>
<proteinExistence type="predicted"/>
<dbReference type="EMBL" id="CAJVAX010000018">
    <property type="protein sequence ID" value="CAG7645105.1"/>
    <property type="molecule type" value="Genomic_DNA"/>
</dbReference>
<protein>
    <submittedName>
        <fullName evidence="2">Uncharacterized protein</fullName>
    </submittedName>
</protein>
<name>A0A9W4H231_9ACTN</name>
<keyword evidence="3" id="KW-1185">Reference proteome</keyword>
<gene>
    <name evidence="2" type="ORF">SBRY_40072</name>
</gene>
<feature type="region of interest" description="Disordered" evidence="1">
    <location>
        <begin position="1"/>
        <end position="39"/>
    </location>
</feature>
<sequence length="100" mass="10796">MPAPAASRDAGPVPGQGKRRRGQAAERQRLAARTAPDRGRWETVCETGDEAELHAHVHRLLQAGIDASLMRIDTLCGRLAQPTVYRLSRFVADPTAGRGA</sequence>